<feature type="compositionally biased region" description="Acidic residues" evidence="1">
    <location>
        <begin position="275"/>
        <end position="291"/>
    </location>
</feature>
<feature type="region of interest" description="Disordered" evidence="1">
    <location>
        <begin position="213"/>
        <end position="328"/>
    </location>
</feature>
<feature type="compositionally biased region" description="Basic and acidic residues" evidence="1">
    <location>
        <begin position="158"/>
        <end position="167"/>
    </location>
</feature>
<evidence type="ECO:0000313" key="2">
    <source>
        <dbReference type="EMBL" id="GAA2109232.1"/>
    </source>
</evidence>
<accession>A0ABN2XDZ5</accession>
<protein>
    <submittedName>
        <fullName evidence="2">Uncharacterized protein</fullName>
    </submittedName>
</protein>
<feature type="region of interest" description="Disordered" evidence="1">
    <location>
        <begin position="37"/>
        <end position="85"/>
    </location>
</feature>
<dbReference type="EMBL" id="BAAAQA010000002">
    <property type="protein sequence ID" value="GAA2109232.1"/>
    <property type="molecule type" value="Genomic_DNA"/>
</dbReference>
<organism evidence="2 3">
    <name type="scientific">Kocuria atrinae</name>
    <dbReference type="NCBI Taxonomy" id="592377"/>
    <lineage>
        <taxon>Bacteria</taxon>
        <taxon>Bacillati</taxon>
        <taxon>Actinomycetota</taxon>
        <taxon>Actinomycetes</taxon>
        <taxon>Micrococcales</taxon>
        <taxon>Micrococcaceae</taxon>
        <taxon>Kocuria</taxon>
    </lineage>
</organism>
<name>A0ABN2XDZ5_9MICC</name>
<feature type="compositionally biased region" description="Acidic residues" evidence="1">
    <location>
        <begin position="252"/>
        <end position="262"/>
    </location>
</feature>
<reference evidence="2 3" key="1">
    <citation type="journal article" date="2019" name="Int. J. Syst. Evol. Microbiol.">
        <title>The Global Catalogue of Microorganisms (GCM) 10K type strain sequencing project: providing services to taxonomists for standard genome sequencing and annotation.</title>
        <authorList>
            <consortium name="The Broad Institute Genomics Platform"/>
            <consortium name="The Broad Institute Genome Sequencing Center for Infectious Disease"/>
            <person name="Wu L."/>
            <person name="Ma J."/>
        </authorList>
    </citation>
    <scope>NUCLEOTIDE SEQUENCE [LARGE SCALE GENOMIC DNA]</scope>
    <source>
        <strain evidence="2 3">JCM 15914</strain>
    </source>
</reference>
<dbReference type="Proteomes" id="UP001500166">
    <property type="component" value="Unassembled WGS sequence"/>
</dbReference>
<feature type="compositionally biased region" description="Polar residues" evidence="1">
    <location>
        <begin position="43"/>
        <end position="53"/>
    </location>
</feature>
<feature type="compositionally biased region" description="Basic and acidic residues" evidence="1">
    <location>
        <begin position="215"/>
        <end position="228"/>
    </location>
</feature>
<evidence type="ECO:0000256" key="1">
    <source>
        <dbReference type="SAM" id="MobiDB-lite"/>
    </source>
</evidence>
<evidence type="ECO:0000313" key="3">
    <source>
        <dbReference type="Proteomes" id="UP001500166"/>
    </source>
</evidence>
<sequence>MISEGRLVTFSLPRRRTVGALVAAGLLITALTGCNGVEETETEQSPTASSESSAAGLRGGTFNASLPSGASVRITLPATPPPDEDVENLRKDAGIKRALYAKISIDNREGREPVSVSRLVLTAEDGAIYRLDALPKVLPEWSSTRDDNGQWKNAGGDRVSEEDAQDIDRRVDETVAQYTGDVPVGSRGDEILVGDLSGLPATFSSMELIPSMGDSEDRAVRPSPDRANEPAAPRPASPADPGVPDPPAQETPPEEDPEDSPPPDDGGSDPTNDPAPEEPTEDPEPPQDPEPSEPGTQPTSAPEAGDSGDSAAPSAPAQAAGDPLPVEP</sequence>
<dbReference type="PRINTS" id="PR01217">
    <property type="entry name" value="PRICHEXTENSN"/>
</dbReference>
<feature type="compositionally biased region" description="Pro residues" evidence="1">
    <location>
        <begin position="232"/>
        <end position="250"/>
    </location>
</feature>
<dbReference type="PROSITE" id="PS51257">
    <property type="entry name" value="PROKAR_LIPOPROTEIN"/>
    <property type="match status" value="1"/>
</dbReference>
<comment type="caution">
    <text evidence="2">The sequence shown here is derived from an EMBL/GenBank/DDBJ whole genome shotgun (WGS) entry which is preliminary data.</text>
</comment>
<keyword evidence="3" id="KW-1185">Reference proteome</keyword>
<feature type="compositionally biased region" description="Low complexity" evidence="1">
    <location>
        <begin position="304"/>
        <end position="328"/>
    </location>
</feature>
<feature type="region of interest" description="Disordered" evidence="1">
    <location>
        <begin position="142"/>
        <end position="167"/>
    </location>
</feature>
<proteinExistence type="predicted"/>
<gene>
    <name evidence="2" type="ORF">GCM10009824_03040</name>
</gene>